<dbReference type="Proteomes" id="UP000431080">
    <property type="component" value="Unassembled WGS sequence"/>
</dbReference>
<dbReference type="InterPro" id="IPR000515">
    <property type="entry name" value="MetI-like"/>
</dbReference>
<feature type="transmembrane region" description="Helical" evidence="7">
    <location>
        <begin position="141"/>
        <end position="163"/>
    </location>
</feature>
<dbReference type="CDD" id="cd06261">
    <property type="entry name" value="TM_PBP2"/>
    <property type="match status" value="1"/>
</dbReference>
<reference evidence="9 10" key="1">
    <citation type="submission" date="2019-10" db="EMBL/GenBank/DDBJ databases">
        <authorList>
            <person name="Nie G."/>
            <person name="Ming H."/>
            <person name="Yi B."/>
        </authorList>
    </citation>
    <scope>NUCLEOTIDE SEQUENCE [LARGE SCALE GENOMIC DNA]</scope>
    <source>
        <strain evidence="9 10">CFH 90414</strain>
    </source>
</reference>
<feature type="transmembrane region" description="Helical" evidence="7">
    <location>
        <begin position="187"/>
        <end position="212"/>
    </location>
</feature>
<dbReference type="PROSITE" id="PS50928">
    <property type="entry name" value="ABC_TM1"/>
    <property type="match status" value="1"/>
</dbReference>
<keyword evidence="5 7" id="KW-1133">Transmembrane helix</keyword>
<feature type="domain" description="ABC transmembrane type-1" evidence="8">
    <location>
        <begin position="103"/>
        <end position="315"/>
    </location>
</feature>
<keyword evidence="6 7" id="KW-0472">Membrane</keyword>
<dbReference type="Pfam" id="PF00528">
    <property type="entry name" value="BPD_transp_1"/>
    <property type="match status" value="1"/>
</dbReference>
<evidence type="ECO:0000256" key="2">
    <source>
        <dbReference type="ARBA" id="ARBA00022448"/>
    </source>
</evidence>
<sequence>MRSHRSTIEAPQQHRGVIVTAIPAAEATRPARRRRPPAALWALLLPFLVMFAAFFIAPIVYAIVDSLFAQKSSGLGLAAPSREFVFLDNYMAALSNPSFVASLGRLVAFAAIEVPLMVVSALVLALLLGAGAARFPRVFRVTYFMPYGVPGVIAALLWGFLYVPATSPVLQLLSNVGIDLNPLSSDAVLFAIANIALWGFAGYNMLILIAALDAIPSDLYEAARLDGASEWRMIWSIKLPLIRPSIVLITLFTIIGTLQLFVEPLVLRPLTTAISSDYTPNLAAYNQAFSQGNPNLAAAMAVIVALLAFAFSALFIRLVNRKGNRAW</sequence>
<evidence type="ECO:0000256" key="5">
    <source>
        <dbReference type="ARBA" id="ARBA00022989"/>
    </source>
</evidence>
<evidence type="ECO:0000256" key="4">
    <source>
        <dbReference type="ARBA" id="ARBA00022692"/>
    </source>
</evidence>
<gene>
    <name evidence="9" type="ORF">GE115_15115</name>
</gene>
<feature type="transmembrane region" description="Helical" evidence="7">
    <location>
        <begin position="106"/>
        <end position="129"/>
    </location>
</feature>
<keyword evidence="3" id="KW-1003">Cell membrane</keyword>
<keyword evidence="2 7" id="KW-0813">Transport</keyword>
<evidence type="ECO:0000256" key="6">
    <source>
        <dbReference type="ARBA" id="ARBA00023136"/>
    </source>
</evidence>
<feature type="transmembrane region" description="Helical" evidence="7">
    <location>
        <begin position="296"/>
        <end position="319"/>
    </location>
</feature>
<comment type="similarity">
    <text evidence="7">Belongs to the binding-protein-dependent transport system permease family.</text>
</comment>
<dbReference type="AlphaFoldDB" id="A0A6I2FAA7"/>
<evidence type="ECO:0000313" key="9">
    <source>
        <dbReference type="EMBL" id="MRG61184.1"/>
    </source>
</evidence>
<evidence type="ECO:0000313" key="10">
    <source>
        <dbReference type="Proteomes" id="UP000431080"/>
    </source>
</evidence>
<name>A0A6I2FAA7_9MICO</name>
<accession>A0A6I2FAA7</accession>
<evidence type="ECO:0000256" key="7">
    <source>
        <dbReference type="RuleBase" id="RU363032"/>
    </source>
</evidence>
<keyword evidence="4 7" id="KW-0812">Transmembrane</keyword>
<dbReference type="PANTHER" id="PTHR43227:SF8">
    <property type="entry name" value="DIACETYLCHITOBIOSE UPTAKE SYSTEM PERMEASE PROTEIN DASB"/>
    <property type="match status" value="1"/>
</dbReference>
<evidence type="ECO:0000256" key="1">
    <source>
        <dbReference type="ARBA" id="ARBA00004651"/>
    </source>
</evidence>
<dbReference type="PANTHER" id="PTHR43227">
    <property type="entry name" value="BLL4140 PROTEIN"/>
    <property type="match status" value="1"/>
</dbReference>
<protein>
    <submittedName>
        <fullName evidence="9">ABC transporter permease subunit</fullName>
    </submittedName>
</protein>
<comment type="subcellular location">
    <subcellularLocation>
        <location evidence="1 7">Cell membrane</location>
        <topology evidence="1 7">Multi-pass membrane protein</topology>
    </subcellularLocation>
</comment>
<keyword evidence="10" id="KW-1185">Reference proteome</keyword>
<feature type="transmembrane region" description="Helical" evidence="7">
    <location>
        <begin position="241"/>
        <end position="262"/>
    </location>
</feature>
<evidence type="ECO:0000256" key="3">
    <source>
        <dbReference type="ARBA" id="ARBA00022475"/>
    </source>
</evidence>
<dbReference type="InterPro" id="IPR050809">
    <property type="entry name" value="UgpAE/MalFG_permease"/>
</dbReference>
<dbReference type="SUPFAM" id="SSF161098">
    <property type="entry name" value="MetI-like"/>
    <property type="match status" value="1"/>
</dbReference>
<dbReference type="GO" id="GO:0005886">
    <property type="term" value="C:plasma membrane"/>
    <property type="evidence" value="ECO:0007669"/>
    <property type="project" value="UniProtKB-SubCell"/>
</dbReference>
<comment type="caution">
    <text evidence="9">The sequence shown here is derived from an EMBL/GenBank/DDBJ whole genome shotgun (WGS) entry which is preliminary data.</text>
</comment>
<organism evidence="9 10">
    <name type="scientific">Agromyces agglutinans</name>
    <dbReference type="NCBI Taxonomy" id="2662258"/>
    <lineage>
        <taxon>Bacteria</taxon>
        <taxon>Bacillati</taxon>
        <taxon>Actinomycetota</taxon>
        <taxon>Actinomycetes</taxon>
        <taxon>Micrococcales</taxon>
        <taxon>Microbacteriaceae</taxon>
        <taxon>Agromyces</taxon>
    </lineage>
</organism>
<dbReference type="EMBL" id="WJIF01000010">
    <property type="protein sequence ID" value="MRG61184.1"/>
    <property type="molecule type" value="Genomic_DNA"/>
</dbReference>
<dbReference type="InterPro" id="IPR035906">
    <property type="entry name" value="MetI-like_sf"/>
</dbReference>
<proteinExistence type="inferred from homology"/>
<dbReference type="Gene3D" id="1.10.3720.10">
    <property type="entry name" value="MetI-like"/>
    <property type="match status" value="1"/>
</dbReference>
<evidence type="ECO:0000259" key="8">
    <source>
        <dbReference type="PROSITE" id="PS50928"/>
    </source>
</evidence>
<dbReference type="GO" id="GO:0055085">
    <property type="term" value="P:transmembrane transport"/>
    <property type="evidence" value="ECO:0007669"/>
    <property type="project" value="InterPro"/>
</dbReference>
<feature type="transmembrane region" description="Helical" evidence="7">
    <location>
        <begin position="38"/>
        <end position="64"/>
    </location>
</feature>